<dbReference type="ExpressionAtlas" id="M8BRY2">
    <property type="expression patterns" value="baseline"/>
</dbReference>
<dbReference type="Pfam" id="PF12937">
    <property type="entry name" value="F-box-like"/>
    <property type="match status" value="1"/>
</dbReference>
<proteinExistence type="predicted"/>
<dbReference type="PANTHER" id="PTHR35828">
    <property type="entry name" value="OS08G0203800 PROTEIN-RELATED"/>
    <property type="match status" value="1"/>
</dbReference>
<dbReference type="Gene3D" id="1.20.1280.50">
    <property type="match status" value="1"/>
</dbReference>
<sequence length="454" mass="50450">MAATIPDDVVLEILLRVSRDVAALFRCAATCKRWRTLIADLSFLGRCWPDNACHPSSFLGFFVQQRRDPDDRDELFVGVDIDSPQPPVFLPAPAPWPVLGPRRRFLASLLPGLPAGLLDGAQPLTARHGLLLVRLARGPHIHMAMCDPLNGTFHVLPPIKRRAYSANCAILTDADCSSPSGPRRPAPSPDRKFFKVLAIVVESYRDRVHDCDLYTFSSTGSDWSTPARCLDEICDYGKRGFRVLQETQNVAVCRGTAHWLVEYWSDKADLSSYHTLDIDAATGHVSLTELSIPMNQLTKSRYSTEEPTLCTAVDGTLLLFYMCMEAGLGRLDIWTWPGGVNEESGGRWLLARVVELRPPMEEWDPMFVRVWSGQKSGVLFIVDSFAHVYKVDAEAGAMEDVTGLFGGCLGTMALPLEIDWPLLFVSRLGGRSQLGSCYSEQRHSEDWPTPQANN</sequence>
<accession>M8BRY2</accession>
<dbReference type="PANTHER" id="PTHR35828:SF25">
    <property type="entry name" value="OS08G0203800 PROTEIN"/>
    <property type="match status" value="1"/>
</dbReference>
<dbReference type="AlphaFoldDB" id="M8BRY2"/>
<protein>
    <submittedName>
        <fullName evidence="1">Uncharacterized protein</fullName>
    </submittedName>
</protein>
<dbReference type="InterPro" id="IPR001810">
    <property type="entry name" value="F-box_dom"/>
</dbReference>
<name>M8BRY2_AEGTA</name>
<dbReference type="EnsemblPlants" id="EMT05717">
    <property type="protein sequence ID" value="EMT05717"/>
    <property type="gene ID" value="F775_12660"/>
</dbReference>
<dbReference type="InterPro" id="IPR036047">
    <property type="entry name" value="F-box-like_dom_sf"/>
</dbReference>
<organism evidence="1">
    <name type="scientific">Aegilops tauschii</name>
    <name type="common">Tausch's goatgrass</name>
    <name type="synonym">Aegilops squarrosa</name>
    <dbReference type="NCBI Taxonomy" id="37682"/>
    <lineage>
        <taxon>Eukaryota</taxon>
        <taxon>Viridiplantae</taxon>
        <taxon>Streptophyta</taxon>
        <taxon>Embryophyta</taxon>
        <taxon>Tracheophyta</taxon>
        <taxon>Spermatophyta</taxon>
        <taxon>Magnoliopsida</taxon>
        <taxon>Liliopsida</taxon>
        <taxon>Poales</taxon>
        <taxon>Poaceae</taxon>
        <taxon>BOP clade</taxon>
        <taxon>Pooideae</taxon>
        <taxon>Triticodae</taxon>
        <taxon>Triticeae</taxon>
        <taxon>Triticinae</taxon>
        <taxon>Aegilops</taxon>
    </lineage>
</organism>
<dbReference type="SUPFAM" id="SSF81383">
    <property type="entry name" value="F-box domain"/>
    <property type="match status" value="1"/>
</dbReference>
<evidence type="ECO:0000313" key="1">
    <source>
        <dbReference type="EnsemblPlants" id="EMT05717"/>
    </source>
</evidence>
<reference evidence="1" key="1">
    <citation type="submission" date="2015-06" db="UniProtKB">
        <authorList>
            <consortium name="EnsemblPlants"/>
        </authorList>
    </citation>
    <scope>IDENTIFICATION</scope>
</reference>